<proteinExistence type="predicted"/>
<accession>A0A6G0WB06</accession>
<protein>
    <submittedName>
        <fullName evidence="1">Transposable element P transposase</fullName>
    </submittedName>
</protein>
<evidence type="ECO:0000313" key="2">
    <source>
        <dbReference type="Proteomes" id="UP000478052"/>
    </source>
</evidence>
<dbReference type="EMBL" id="VUJU01008897">
    <property type="protein sequence ID" value="KAF0724431.1"/>
    <property type="molecule type" value="Genomic_DNA"/>
</dbReference>
<dbReference type="Proteomes" id="UP000478052">
    <property type="component" value="Unassembled WGS sequence"/>
</dbReference>
<dbReference type="AlphaFoldDB" id="A0A6G0WB06"/>
<keyword evidence="2" id="KW-1185">Reference proteome</keyword>
<name>A0A6G0WB06_APHCR</name>
<evidence type="ECO:0000313" key="1">
    <source>
        <dbReference type="EMBL" id="KAF0724431.1"/>
    </source>
</evidence>
<comment type="caution">
    <text evidence="1">The sequence shown here is derived from an EMBL/GenBank/DDBJ whole genome shotgun (WGS) entry which is preliminary data.</text>
</comment>
<sequence>MIPVQYKDIENVYVTTLTNIYEKVCAQNPIQIQSKLGSPNMYIKTPNKVQSSTSNLSIIASTSSTSVLTPTTRKFIEEAHEPIKLAPKQLFNRFKPI</sequence>
<organism evidence="1 2">
    <name type="scientific">Aphis craccivora</name>
    <name type="common">Cowpea aphid</name>
    <dbReference type="NCBI Taxonomy" id="307492"/>
    <lineage>
        <taxon>Eukaryota</taxon>
        <taxon>Metazoa</taxon>
        <taxon>Ecdysozoa</taxon>
        <taxon>Arthropoda</taxon>
        <taxon>Hexapoda</taxon>
        <taxon>Insecta</taxon>
        <taxon>Pterygota</taxon>
        <taxon>Neoptera</taxon>
        <taxon>Paraneoptera</taxon>
        <taxon>Hemiptera</taxon>
        <taxon>Sternorrhyncha</taxon>
        <taxon>Aphidomorpha</taxon>
        <taxon>Aphidoidea</taxon>
        <taxon>Aphididae</taxon>
        <taxon>Aphidini</taxon>
        <taxon>Aphis</taxon>
        <taxon>Aphis</taxon>
    </lineage>
</organism>
<gene>
    <name evidence="1" type="ORF">FWK35_00019603</name>
</gene>
<reference evidence="1 2" key="1">
    <citation type="submission" date="2019-08" db="EMBL/GenBank/DDBJ databases">
        <title>Whole genome of Aphis craccivora.</title>
        <authorList>
            <person name="Voronova N.V."/>
            <person name="Shulinski R.S."/>
            <person name="Bandarenka Y.V."/>
            <person name="Zhorov D.G."/>
            <person name="Warner D."/>
        </authorList>
    </citation>
    <scope>NUCLEOTIDE SEQUENCE [LARGE SCALE GENOMIC DNA]</scope>
    <source>
        <strain evidence="1">180601</strain>
        <tissue evidence="1">Whole Body</tissue>
    </source>
</reference>